<name>A0A5B8CFR6_SPHSA</name>
<proteinExistence type="predicted"/>
<evidence type="ECO:0000313" key="2">
    <source>
        <dbReference type="Proteomes" id="UP000311469"/>
    </source>
</evidence>
<dbReference type="Proteomes" id="UP000311469">
    <property type="component" value="Chromosome cSF1"/>
</dbReference>
<dbReference type="EMBL" id="CP041016">
    <property type="protein sequence ID" value="QDC36817.1"/>
    <property type="molecule type" value="Genomic_DNA"/>
</dbReference>
<protein>
    <submittedName>
        <fullName evidence="1">Uncharacterized protein</fullName>
    </submittedName>
</protein>
<gene>
    <name evidence="1" type="ORF">FIL70_05835</name>
</gene>
<sequence length="69" mass="8202">MNRFDEISAVHSLRLINEMRRPRSEHQLANDRPNEIWLGFLDDFQRRAAAEGPIWNEAVRRLKMIDDIA</sequence>
<evidence type="ECO:0000313" key="1">
    <source>
        <dbReference type="EMBL" id="QDC36817.1"/>
    </source>
</evidence>
<accession>A0A5B8CFR6</accession>
<dbReference type="KEGG" id="sufl:FIL70_05835"/>
<reference evidence="1 2" key="1">
    <citation type="submission" date="2019-06" db="EMBL/GenBank/DDBJ databases">
        <title>Genome organization and adaptive potential of archetypical organophosphate degarding Sphingobium fuliginis ATCC 27551.</title>
        <authorList>
            <person name="Sarwar A."/>
            <person name="Parthasarathy S."/>
            <person name="Singh C."/>
            <person name="Siddavattam D."/>
        </authorList>
    </citation>
    <scope>NUCLEOTIDE SEQUENCE [LARGE SCALE GENOMIC DNA]</scope>
    <source>
        <strain evidence="1 2">ATCC 27551</strain>
    </source>
</reference>
<organism evidence="1 2">
    <name type="scientific">Sphingobium fuliginis ATCC 27551</name>
    <dbReference type="NCBI Taxonomy" id="1208342"/>
    <lineage>
        <taxon>Bacteria</taxon>
        <taxon>Pseudomonadati</taxon>
        <taxon>Pseudomonadota</taxon>
        <taxon>Alphaproteobacteria</taxon>
        <taxon>Sphingomonadales</taxon>
        <taxon>Sphingomonadaceae</taxon>
        <taxon>Sphingobium</taxon>
    </lineage>
</organism>
<dbReference type="RefSeq" id="WP_140041808.1">
    <property type="nucleotide sequence ID" value="NZ_CP041016.1"/>
</dbReference>
<dbReference type="AlphaFoldDB" id="A0A5B8CFR6"/>